<feature type="region of interest" description="Disordered" evidence="1">
    <location>
        <begin position="1"/>
        <end position="35"/>
    </location>
</feature>
<dbReference type="EMBL" id="RXGA01000002">
    <property type="protein sequence ID" value="RWX73697.1"/>
    <property type="molecule type" value="Genomic_DNA"/>
</dbReference>
<sequence length="70" mass="7512">MGAGGGRGYPFGLKKKKGDGRKGPSLQPSAHLSDNPGLLCATEELVRKDRAPKRMINSPARLKIIKISKI</sequence>
<organism evidence="2 3">
    <name type="scientific">Methanosuratincola subterraneus</name>
    <dbReference type="NCBI Taxonomy" id="2593994"/>
    <lineage>
        <taxon>Archaea</taxon>
        <taxon>Thermoproteota</taxon>
        <taxon>Methanosuratincolia</taxon>
        <taxon>Candidatus Methanomethylicales</taxon>
        <taxon>Candidatus Methanomethylicaceae</taxon>
        <taxon>Candidatus Methanosuratincola (ex Vanwonterghem et al. 2016)</taxon>
    </lineage>
</organism>
<gene>
    <name evidence="2" type="ORF">Metus_0476</name>
</gene>
<evidence type="ECO:0000256" key="1">
    <source>
        <dbReference type="SAM" id="MobiDB-lite"/>
    </source>
</evidence>
<reference evidence="2 3" key="1">
    <citation type="submission" date="2018-12" db="EMBL/GenBank/DDBJ databases">
        <title>The complete genome of the methanogenic archaea of the candidate phylum Verstraetearchaeota, obtained from the metagenome of underground thermal water.</title>
        <authorList>
            <person name="Kadnikov V.V."/>
            <person name="Mardanov A.V."/>
            <person name="Beletsky A.V."/>
            <person name="Karnachuk O.V."/>
            <person name="Ravin N.V."/>
        </authorList>
    </citation>
    <scope>NUCLEOTIDE SEQUENCE [LARGE SCALE GENOMIC DNA]</scope>
    <source>
        <strain evidence="2">Ch88</strain>
    </source>
</reference>
<name>A0A3S3S850_METS7</name>
<protein>
    <submittedName>
        <fullName evidence="2">Uncharacterized protein</fullName>
    </submittedName>
</protein>
<proteinExistence type="predicted"/>
<evidence type="ECO:0000313" key="3">
    <source>
        <dbReference type="Proteomes" id="UP000288215"/>
    </source>
</evidence>
<comment type="caution">
    <text evidence="2">The sequence shown here is derived from an EMBL/GenBank/DDBJ whole genome shotgun (WGS) entry which is preliminary data.</text>
</comment>
<dbReference type="AlphaFoldDB" id="A0A3S3S850"/>
<evidence type="ECO:0000313" key="2">
    <source>
        <dbReference type="EMBL" id="RWX73697.1"/>
    </source>
</evidence>
<accession>A0A3S3S850</accession>
<dbReference type="Proteomes" id="UP000288215">
    <property type="component" value="Unassembled WGS sequence"/>
</dbReference>